<organism evidence="2 3">
    <name type="scientific">Seminavis robusta</name>
    <dbReference type="NCBI Taxonomy" id="568900"/>
    <lineage>
        <taxon>Eukaryota</taxon>
        <taxon>Sar</taxon>
        <taxon>Stramenopiles</taxon>
        <taxon>Ochrophyta</taxon>
        <taxon>Bacillariophyta</taxon>
        <taxon>Bacillariophyceae</taxon>
        <taxon>Bacillariophycidae</taxon>
        <taxon>Naviculales</taxon>
        <taxon>Naviculaceae</taxon>
        <taxon>Seminavis</taxon>
    </lineage>
</organism>
<gene>
    <name evidence="2" type="ORF">SEMRO_320_G116470.1</name>
</gene>
<evidence type="ECO:0000313" key="3">
    <source>
        <dbReference type="Proteomes" id="UP001153069"/>
    </source>
</evidence>
<sequence>MAYIELKPLTTPAYTGDINQYMKDLVFTFPRDRVPLLLEGRLTLGAWMSTYDNLLERYRLAMEDCDECIQKHRWMMAPFVLPCLIPVFFPFMFYSFSKISQKARDHEQAFVQLAEDQADIYQQYGIQVTLAKELRRYGSDDGTPTRQKNLKDVIVGLRFDVGSLAWDPCFSANEQRLTQNPTDIPGRIPLSL</sequence>
<keyword evidence="1" id="KW-0472">Membrane</keyword>
<keyword evidence="1" id="KW-1133">Transmembrane helix</keyword>
<dbReference type="EMBL" id="CAICTM010000319">
    <property type="protein sequence ID" value="CAB9507777.1"/>
    <property type="molecule type" value="Genomic_DNA"/>
</dbReference>
<dbReference type="AlphaFoldDB" id="A0A9N8HCI2"/>
<feature type="transmembrane region" description="Helical" evidence="1">
    <location>
        <begin position="74"/>
        <end position="94"/>
    </location>
</feature>
<comment type="caution">
    <text evidence="2">The sequence shown here is derived from an EMBL/GenBank/DDBJ whole genome shotgun (WGS) entry which is preliminary data.</text>
</comment>
<protein>
    <submittedName>
        <fullName evidence="2">Uncharacterized protein</fullName>
    </submittedName>
</protein>
<keyword evidence="3" id="KW-1185">Reference proteome</keyword>
<evidence type="ECO:0000313" key="2">
    <source>
        <dbReference type="EMBL" id="CAB9507777.1"/>
    </source>
</evidence>
<reference evidence="2" key="1">
    <citation type="submission" date="2020-06" db="EMBL/GenBank/DDBJ databases">
        <authorList>
            <consortium name="Plant Systems Biology data submission"/>
        </authorList>
    </citation>
    <scope>NUCLEOTIDE SEQUENCE</scope>
    <source>
        <strain evidence="2">D6</strain>
    </source>
</reference>
<name>A0A9N8HCI2_9STRA</name>
<accession>A0A9N8HCI2</accession>
<dbReference type="Proteomes" id="UP001153069">
    <property type="component" value="Unassembled WGS sequence"/>
</dbReference>
<evidence type="ECO:0000256" key="1">
    <source>
        <dbReference type="SAM" id="Phobius"/>
    </source>
</evidence>
<keyword evidence="1" id="KW-0812">Transmembrane</keyword>
<proteinExistence type="predicted"/>